<dbReference type="Pfam" id="PF00027">
    <property type="entry name" value="cNMP_binding"/>
    <property type="match status" value="1"/>
</dbReference>
<dbReference type="PROSITE" id="PS50042">
    <property type="entry name" value="CNMP_BINDING_3"/>
    <property type="match status" value="1"/>
</dbReference>
<reference key="1">
    <citation type="submission" date="2017-08" db="EMBL/GenBank/DDBJ databases">
        <title>A dynamic microbial community with high functional redundancy inhabits the cold, oxic subseafloor aquifer.</title>
        <authorList>
            <person name="Tully B.J."/>
            <person name="Wheat C.G."/>
            <person name="Glazer B.T."/>
            <person name="Huber J.A."/>
        </authorList>
    </citation>
    <scope>NUCLEOTIDE SEQUENCE [LARGE SCALE GENOMIC DNA]</scope>
</reference>
<dbReference type="SUPFAM" id="SSF51206">
    <property type="entry name" value="cAMP-binding domain-like"/>
    <property type="match status" value="1"/>
</dbReference>
<dbReference type="PANTHER" id="PTHR24567">
    <property type="entry name" value="CRP FAMILY TRANSCRIPTIONAL REGULATORY PROTEIN"/>
    <property type="match status" value="1"/>
</dbReference>
<dbReference type="PANTHER" id="PTHR24567:SF74">
    <property type="entry name" value="HTH-TYPE TRANSCRIPTIONAL REGULATOR ARCR"/>
    <property type="match status" value="1"/>
</dbReference>
<name>A0A2A4YXE7_9PROT</name>
<dbReference type="InterPro" id="IPR018490">
    <property type="entry name" value="cNMP-bd_dom_sf"/>
</dbReference>
<dbReference type="InterPro" id="IPR000595">
    <property type="entry name" value="cNMP-bd_dom"/>
</dbReference>
<proteinExistence type="predicted"/>
<evidence type="ECO:0000259" key="1">
    <source>
        <dbReference type="PROSITE" id="PS50042"/>
    </source>
</evidence>
<dbReference type="EMBL" id="NVUS01000015">
    <property type="protein sequence ID" value="PCI99533.1"/>
    <property type="molecule type" value="Genomic_DNA"/>
</dbReference>
<organism evidence="2">
    <name type="scientific">OCS116 cluster bacterium</name>
    <dbReference type="NCBI Taxonomy" id="2030921"/>
    <lineage>
        <taxon>Bacteria</taxon>
        <taxon>Pseudomonadati</taxon>
        <taxon>Pseudomonadota</taxon>
        <taxon>Alphaproteobacteria</taxon>
        <taxon>OCS116 cluster</taxon>
    </lineage>
</organism>
<feature type="domain" description="Cyclic nucleotide-binding" evidence="1">
    <location>
        <begin position="1"/>
        <end position="117"/>
    </location>
</feature>
<dbReference type="SMART" id="SM00100">
    <property type="entry name" value="cNMP"/>
    <property type="match status" value="1"/>
</dbReference>
<dbReference type="AlphaFoldDB" id="A0A2A4YXE7"/>
<dbReference type="CDD" id="cd00038">
    <property type="entry name" value="CAP_ED"/>
    <property type="match status" value="1"/>
</dbReference>
<evidence type="ECO:0000313" key="2">
    <source>
        <dbReference type="EMBL" id="PCI99533.1"/>
    </source>
</evidence>
<dbReference type="GO" id="GO:0003700">
    <property type="term" value="F:DNA-binding transcription factor activity"/>
    <property type="evidence" value="ECO:0007669"/>
    <property type="project" value="TreeGrafter"/>
</dbReference>
<dbReference type="GO" id="GO:0005829">
    <property type="term" value="C:cytosol"/>
    <property type="evidence" value="ECO:0007669"/>
    <property type="project" value="TreeGrafter"/>
</dbReference>
<accession>A0A2A4YXE7</accession>
<dbReference type="InterPro" id="IPR014710">
    <property type="entry name" value="RmlC-like_jellyroll"/>
</dbReference>
<dbReference type="Gene3D" id="2.60.120.10">
    <property type="entry name" value="Jelly Rolls"/>
    <property type="match status" value="1"/>
</dbReference>
<sequence length="190" mass="21812">MTENFFTHLSPAAKKTKILSKGDFLFRQNDPTFAMFFLQKGQIQLIRHGQDGEQIILHHAHSGETFAEASLFSDHYHCDAVALENVKLQLYDKRYILQQMQQNPTFSMAISAHFSRQIQAYRRRLEIHSIRRADQRIFSALLAGLTMDDIKSFAAKIGLTHEATYRGLAKLVSQGKLHKTARGKYSLRCE</sequence>
<dbReference type="InterPro" id="IPR050397">
    <property type="entry name" value="Env_Response_Regulators"/>
</dbReference>
<gene>
    <name evidence="2" type="ORF">COB13_11505</name>
</gene>
<comment type="caution">
    <text evidence="2">The sequence shown here is derived from an EMBL/GenBank/DDBJ whole genome shotgun (WGS) entry which is preliminary data.</text>
</comment>
<reference evidence="2" key="2">
    <citation type="journal article" date="2018" name="ISME J.">
        <title>A dynamic microbial community with high functional redundancy inhabits the cold, oxic subseafloor aquifer.</title>
        <authorList>
            <person name="Tully B.J."/>
            <person name="Wheat C.G."/>
            <person name="Glazer B.T."/>
            <person name="Huber J.A."/>
        </authorList>
    </citation>
    <scope>NUCLEOTIDE SEQUENCE</scope>
    <source>
        <strain evidence="2">NORP83</strain>
    </source>
</reference>
<protein>
    <submittedName>
        <fullName evidence="2">Crp/Fnr family transcriptional regulator</fullName>
    </submittedName>
</protein>